<protein>
    <submittedName>
        <fullName evidence="2">Uncharacterized protein</fullName>
    </submittedName>
</protein>
<reference evidence="2 3" key="1">
    <citation type="journal article" date="2019" name="PLoS Biol.">
        <title>Sex chromosomes control vertical transmission of feminizing Wolbachia symbionts in an isopod.</title>
        <authorList>
            <person name="Becking T."/>
            <person name="Chebbi M.A."/>
            <person name="Giraud I."/>
            <person name="Moumen B."/>
            <person name="Laverre T."/>
            <person name="Caubet Y."/>
            <person name="Peccoud J."/>
            <person name="Gilbert C."/>
            <person name="Cordaux R."/>
        </authorList>
    </citation>
    <scope>NUCLEOTIDE SEQUENCE [LARGE SCALE GENOMIC DNA]</scope>
    <source>
        <strain evidence="2">ANa2</strain>
        <tissue evidence="2">Whole body excluding digestive tract and cuticle</tissue>
    </source>
</reference>
<organism evidence="2 3">
    <name type="scientific">Armadillidium nasatum</name>
    <dbReference type="NCBI Taxonomy" id="96803"/>
    <lineage>
        <taxon>Eukaryota</taxon>
        <taxon>Metazoa</taxon>
        <taxon>Ecdysozoa</taxon>
        <taxon>Arthropoda</taxon>
        <taxon>Crustacea</taxon>
        <taxon>Multicrustacea</taxon>
        <taxon>Malacostraca</taxon>
        <taxon>Eumalacostraca</taxon>
        <taxon>Peracarida</taxon>
        <taxon>Isopoda</taxon>
        <taxon>Oniscidea</taxon>
        <taxon>Crinocheta</taxon>
        <taxon>Armadillidiidae</taxon>
        <taxon>Armadillidium</taxon>
    </lineage>
</organism>
<keyword evidence="3" id="KW-1185">Reference proteome</keyword>
<dbReference type="OrthoDB" id="6342974at2759"/>
<feature type="signal peptide" evidence="1">
    <location>
        <begin position="1"/>
        <end position="18"/>
    </location>
</feature>
<feature type="chain" id="PRO_5024453957" evidence="1">
    <location>
        <begin position="19"/>
        <end position="101"/>
    </location>
</feature>
<evidence type="ECO:0000313" key="2">
    <source>
        <dbReference type="EMBL" id="KAB7499432.1"/>
    </source>
</evidence>
<comment type="caution">
    <text evidence="2">The sequence shown here is derived from an EMBL/GenBank/DDBJ whole genome shotgun (WGS) entry which is preliminary data.</text>
</comment>
<name>A0A5N5SZH0_9CRUS</name>
<dbReference type="AlphaFoldDB" id="A0A5N5SZH0"/>
<evidence type="ECO:0000313" key="3">
    <source>
        <dbReference type="Proteomes" id="UP000326759"/>
    </source>
</evidence>
<accession>A0A5N5SZH0</accession>
<evidence type="ECO:0000256" key="1">
    <source>
        <dbReference type="SAM" id="SignalP"/>
    </source>
</evidence>
<dbReference type="EMBL" id="SEYY01018352">
    <property type="protein sequence ID" value="KAB7499432.1"/>
    <property type="molecule type" value="Genomic_DNA"/>
</dbReference>
<sequence length="101" mass="11170">MISCLSVISLFYLTSVCASLIVALDYPDYPEGYYPFELTPTKNPPRVRRPPYSQSDTVCPGIQETLEVAAQSLQNLCGNLNEGFLPINPLGQKIEGQTYPL</sequence>
<dbReference type="Proteomes" id="UP000326759">
    <property type="component" value="Unassembled WGS sequence"/>
</dbReference>
<proteinExistence type="predicted"/>
<gene>
    <name evidence="2" type="ORF">Anas_03020</name>
</gene>
<keyword evidence="1" id="KW-0732">Signal</keyword>